<accession>A0AAD4CB64</accession>
<sequence>MHQALVNGFETALEYELRRYSIDIGNMRIPLQTTSQLELSSSIAWFWEDELAIK</sequence>
<gene>
    <name evidence="1" type="ORF">FE257_006230</name>
</gene>
<evidence type="ECO:0000313" key="2">
    <source>
        <dbReference type="Proteomes" id="UP001194746"/>
    </source>
</evidence>
<organism evidence="1 2">
    <name type="scientific">Aspergillus nanangensis</name>
    <dbReference type="NCBI Taxonomy" id="2582783"/>
    <lineage>
        <taxon>Eukaryota</taxon>
        <taxon>Fungi</taxon>
        <taxon>Dikarya</taxon>
        <taxon>Ascomycota</taxon>
        <taxon>Pezizomycotina</taxon>
        <taxon>Eurotiomycetes</taxon>
        <taxon>Eurotiomycetidae</taxon>
        <taxon>Eurotiales</taxon>
        <taxon>Aspergillaceae</taxon>
        <taxon>Aspergillus</taxon>
        <taxon>Aspergillus subgen. Circumdati</taxon>
    </lineage>
</organism>
<reference evidence="1" key="2">
    <citation type="submission" date="2020-02" db="EMBL/GenBank/DDBJ databases">
        <authorList>
            <person name="Gilchrist C.L.M."/>
            <person name="Chooi Y.-H."/>
        </authorList>
    </citation>
    <scope>NUCLEOTIDE SEQUENCE</scope>
    <source>
        <strain evidence="1">MST-FP2251</strain>
    </source>
</reference>
<proteinExistence type="predicted"/>
<protein>
    <submittedName>
        <fullName evidence="1">Uncharacterized protein</fullName>
    </submittedName>
</protein>
<name>A0AAD4CB64_ASPNN</name>
<evidence type="ECO:0000313" key="1">
    <source>
        <dbReference type="EMBL" id="KAF9882587.1"/>
    </source>
</evidence>
<comment type="caution">
    <text evidence="1">The sequence shown here is derived from an EMBL/GenBank/DDBJ whole genome shotgun (WGS) entry which is preliminary data.</text>
</comment>
<dbReference type="EMBL" id="VCAU01000286">
    <property type="protein sequence ID" value="KAF9882587.1"/>
    <property type="molecule type" value="Genomic_DNA"/>
</dbReference>
<feature type="non-terminal residue" evidence="1">
    <location>
        <position position="54"/>
    </location>
</feature>
<dbReference type="Proteomes" id="UP001194746">
    <property type="component" value="Unassembled WGS sequence"/>
</dbReference>
<dbReference type="AlphaFoldDB" id="A0AAD4CB64"/>
<keyword evidence="2" id="KW-1185">Reference proteome</keyword>
<reference evidence="1" key="1">
    <citation type="journal article" date="2019" name="Beilstein J. Org. Chem.">
        <title>Nanangenines: drimane sesquiterpenoids as the dominant metabolite cohort of a novel Australian fungus, Aspergillus nanangensis.</title>
        <authorList>
            <person name="Lacey H.J."/>
            <person name="Gilchrist C.L.M."/>
            <person name="Crombie A."/>
            <person name="Kalaitzis J.A."/>
            <person name="Vuong D."/>
            <person name="Rutledge P.J."/>
            <person name="Turner P."/>
            <person name="Pitt J.I."/>
            <person name="Lacey E."/>
            <person name="Chooi Y.H."/>
            <person name="Piggott A.M."/>
        </authorList>
    </citation>
    <scope>NUCLEOTIDE SEQUENCE</scope>
    <source>
        <strain evidence="1">MST-FP2251</strain>
    </source>
</reference>